<comment type="similarity">
    <text evidence="1">Belongs to the ABC transporter superfamily.</text>
</comment>
<dbReference type="InterPro" id="IPR050763">
    <property type="entry name" value="ABC_transporter_ATP-binding"/>
</dbReference>
<dbReference type="CDD" id="cd03230">
    <property type="entry name" value="ABC_DR_subfamily_A"/>
    <property type="match status" value="1"/>
</dbReference>
<feature type="domain" description="ABC transporter" evidence="5">
    <location>
        <begin position="5"/>
        <end position="226"/>
    </location>
</feature>
<dbReference type="PANTHER" id="PTHR42711:SF5">
    <property type="entry name" value="ABC TRANSPORTER ATP-BINDING PROTEIN NATA"/>
    <property type="match status" value="1"/>
</dbReference>
<evidence type="ECO:0000256" key="3">
    <source>
        <dbReference type="ARBA" id="ARBA00022741"/>
    </source>
</evidence>
<comment type="caution">
    <text evidence="6">The sequence shown here is derived from an EMBL/GenBank/DDBJ whole genome shotgun (WGS) entry which is preliminary data.</text>
</comment>
<evidence type="ECO:0000259" key="5">
    <source>
        <dbReference type="PROSITE" id="PS50893"/>
    </source>
</evidence>
<dbReference type="EMBL" id="WOYG01000001">
    <property type="protein sequence ID" value="NLV11123.1"/>
    <property type="molecule type" value="Genomic_DNA"/>
</dbReference>
<evidence type="ECO:0000256" key="4">
    <source>
        <dbReference type="ARBA" id="ARBA00022840"/>
    </source>
</evidence>
<evidence type="ECO:0000256" key="2">
    <source>
        <dbReference type="ARBA" id="ARBA00022448"/>
    </source>
</evidence>
<accession>A0A847U5Z0</accession>
<organism evidence="6 7">
    <name type="scientific">Halomicrobium mukohataei</name>
    <dbReference type="NCBI Taxonomy" id="57705"/>
    <lineage>
        <taxon>Archaea</taxon>
        <taxon>Methanobacteriati</taxon>
        <taxon>Methanobacteriota</taxon>
        <taxon>Stenosarchaea group</taxon>
        <taxon>Halobacteria</taxon>
        <taxon>Halobacteriales</taxon>
        <taxon>Haloarculaceae</taxon>
        <taxon>Halomicrobium</taxon>
    </lineage>
</organism>
<dbReference type="OrthoDB" id="87732at2157"/>
<dbReference type="InterPro" id="IPR027417">
    <property type="entry name" value="P-loop_NTPase"/>
</dbReference>
<keyword evidence="4 6" id="KW-0067">ATP-binding</keyword>
<dbReference type="SUPFAM" id="SSF52540">
    <property type="entry name" value="P-loop containing nucleoside triphosphate hydrolases"/>
    <property type="match status" value="1"/>
</dbReference>
<dbReference type="GO" id="GO:0016887">
    <property type="term" value="F:ATP hydrolysis activity"/>
    <property type="evidence" value="ECO:0007669"/>
    <property type="project" value="InterPro"/>
</dbReference>
<proteinExistence type="inferred from homology"/>
<reference evidence="6" key="1">
    <citation type="submission" date="2019-12" db="EMBL/GenBank/DDBJ databases">
        <title>Whole-genome sequence of Halomicrobium mukohataei pws1.</title>
        <authorList>
            <person name="Verma D.K."/>
            <person name="Gopal K."/>
            <person name="Prasad E.S."/>
        </authorList>
    </citation>
    <scope>NUCLEOTIDE SEQUENCE</scope>
    <source>
        <strain evidence="6">Pws1</strain>
    </source>
</reference>
<dbReference type="InterPro" id="IPR003439">
    <property type="entry name" value="ABC_transporter-like_ATP-bd"/>
</dbReference>
<protein>
    <submittedName>
        <fullName evidence="6">ATP-binding cassette domain-containing protein</fullName>
    </submittedName>
</protein>
<dbReference type="PROSITE" id="PS50893">
    <property type="entry name" value="ABC_TRANSPORTER_2"/>
    <property type="match status" value="1"/>
</dbReference>
<dbReference type="Pfam" id="PF00005">
    <property type="entry name" value="ABC_tran"/>
    <property type="match status" value="1"/>
</dbReference>
<dbReference type="RefSeq" id="WP_170094825.1">
    <property type="nucleotide sequence ID" value="NZ_WOYG01000001.1"/>
</dbReference>
<dbReference type="SMART" id="SM00382">
    <property type="entry name" value="AAA"/>
    <property type="match status" value="1"/>
</dbReference>
<evidence type="ECO:0000256" key="1">
    <source>
        <dbReference type="ARBA" id="ARBA00005417"/>
    </source>
</evidence>
<sequence length="313" mass="33025">MDEVLVAEDVHRKYGDTVAVDGVSLSLGAGEVFALVGPNGAGKTTLVRALTGTTDAAGRVELFGQSPTAVDRDRIGLLPQDFTPHERLTATELVSYYAGLYDDARSVEDVLADVGLADDADTWYEELSGGQRRRACVATALINDPDLLVLDEPTTGIDPAGRRSLWRLLSGLADRGVTILVTTHYMEEAHRLADRVGLLADGSLVAVDSPEALVAEYGGQRTLTVGGTFDPSVTQTLDRPAEVGEDRLVVFDVDPAEIGDVIATLDGAGVEYDELAWSEPDLEDAYLELTGDAVRAVQGGAGRPATAVGGEQS</sequence>
<dbReference type="InterPro" id="IPR003593">
    <property type="entry name" value="AAA+_ATPase"/>
</dbReference>
<evidence type="ECO:0000313" key="6">
    <source>
        <dbReference type="EMBL" id="NLV11123.1"/>
    </source>
</evidence>
<dbReference type="Proteomes" id="UP000608662">
    <property type="component" value="Unassembled WGS sequence"/>
</dbReference>
<keyword evidence="2" id="KW-0813">Transport</keyword>
<dbReference type="PANTHER" id="PTHR42711">
    <property type="entry name" value="ABC TRANSPORTER ATP-BINDING PROTEIN"/>
    <property type="match status" value="1"/>
</dbReference>
<evidence type="ECO:0000313" key="7">
    <source>
        <dbReference type="Proteomes" id="UP000608662"/>
    </source>
</evidence>
<dbReference type="Gene3D" id="3.40.50.300">
    <property type="entry name" value="P-loop containing nucleotide triphosphate hydrolases"/>
    <property type="match status" value="1"/>
</dbReference>
<dbReference type="PROSITE" id="PS00211">
    <property type="entry name" value="ABC_TRANSPORTER_1"/>
    <property type="match status" value="1"/>
</dbReference>
<dbReference type="GO" id="GO:0005524">
    <property type="term" value="F:ATP binding"/>
    <property type="evidence" value="ECO:0007669"/>
    <property type="project" value="UniProtKB-KW"/>
</dbReference>
<gene>
    <name evidence="6" type="ORF">GOC74_14430</name>
</gene>
<keyword evidence="3" id="KW-0547">Nucleotide-binding</keyword>
<name>A0A847U5Z0_9EURY</name>
<dbReference type="InterPro" id="IPR017871">
    <property type="entry name" value="ABC_transporter-like_CS"/>
</dbReference>
<dbReference type="AlphaFoldDB" id="A0A847U5Z0"/>